<comment type="caution">
    <text evidence="9">The sequence shown here is derived from an EMBL/GenBank/DDBJ whole genome shotgun (WGS) entry which is preliminary data.</text>
</comment>
<keyword evidence="6 7" id="KW-0472">Membrane</keyword>
<evidence type="ECO:0000256" key="6">
    <source>
        <dbReference type="ARBA" id="ARBA00023136"/>
    </source>
</evidence>
<dbReference type="Gene3D" id="1.20.81.30">
    <property type="entry name" value="Type II secretion system (T2SS), domain F"/>
    <property type="match status" value="2"/>
</dbReference>
<dbReference type="OrthoDB" id="9805682at2"/>
<evidence type="ECO:0000259" key="8">
    <source>
        <dbReference type="Pfam" id="PF00482"/>
    </source>
</evidence>
<evidence type="ECO:0000256" key="7">
    <source>
        <dbReference type="SAM" id="Phobius"/>
    </source>
</evidence>
<dbReference type="AlphaFoldDB" id="A0A395JHM0"/>
<evidence type="ECO:0000313" key="10">
    <source>
        <dbReference type="Proteomes" id="UP000253083"/>
    </source>
</evidence>
<feature type="domain" description="Type II secretion system protein GspF" evidence="8">
    <location>
        <begin position="10"/>
        <end position="133"/>
    </location>
</feature>
<feature type="transmembrane region" description="Helical" evidence="7">
    <location>
        <begin position="312"/>
        <end position="332"/>
    </location>
</feature>
<accession>A0A395JHM0</accession>
<evidence type="ECO:0000256" key="2">
    <source>
        <dbReference type="ARBA" id="ARBA00005745"/>
    </source>
</evidence>
<sequence length="340" mass="36032">MNTQQWVIDFLSDLGLLLESGAELDAALVTLSSSTANDEQQNLLGELIAGVRAGGLFNQQLGRFPSHFDGVVCGMVAAGEAAGDLPTALELVTEQLSRAQELRSKIINALIYPAILCGVLLVSLLLILLLILPQLAAVVDSFGGSQSALVNGLVGFGVFADHWGMWFLALTGFAGALLWLFRHDIADRIPSAWPSPLRPLRTKLELARLTGTLSSLLGAGLSQTAALDIACRGLPQGARKESLRLVIERVQQGERLSDAVQAMGDVGDLIAHGIRAGEQSGRLADTLARLSKRLEREFTVAAERLAAVAQPVLIIVMGLAIGSVVLIVFSALQSVGQFDL</sequence>
<evidence type="ECO:0000313" key="9">
    <source>
        <dbReference type="EMBL" id="RBP47145.1"/>
    </source>
</evidence>
<dbReference type="InterPro" id="IPR018076">
    <property type="entry name" value="T2SS_GspF_dom"/>
</dbReference>
<dbReference type="InterPro" id="IPR003004">
    <property type="entry name" value="GspF/PilC"/>
</dbReference>
<dbReference type="RefSeq" id="WP_113955868.1">
    <property type="nucleotide sequence ID" value="NZ_QNRT01000009.1"/>
</dbReference>
<keyword evidence="3" id="KW-1003">Cell membrane</keyword>
<feature type="transmembrane region" description="Helical" evidence="7">
    <location>
        <begin position="163"/>
        <end position="181"/>
    </location>
</feature>
<dbReference type="PANTHER" id="PTHR30012:SF0">
    <property type="entry name" value="TYPE II SECRETION SYSTEM PROTEIN F-RELATED"/>
    <property type="match status" value="1"/>
</dbReference>
<evidence type="ECO:0000256" key="4">
    <source>
        <dbReference type="ARBA" id="ARBA00022692"/>
    </source>
</evidence>
<dbReference type="Proteomes" id="UP000253083">
    <property type="component" value="Unassembled WGS sequence"/>
</dbReference>
<comment type="similarity">
    <text evidence="2">Belongs to the GSP F family.</text>
</comment>
<dbReference type="EMBL" id="QNRT01000009">
    <property type="protein sequence ID" value="RBP47145.1"/>
    <property type="molecule type" value="Genomic_DNA"/>
</dbReference>
<dbReference type="GO" id="GO:0005886">
    <property type="term" value="C:plasma membrane"/>
    <property type="evidence" value="ECO:0007669"/>
    <property type="project" value="UniProtKB-SubCell"/>
</dbReference>
<evidence type="ECO:0000256" key="3">
    <source>
        <dbReference type="ARBA" id="ARBA00022475"/>
    </source>
</evidence>
<reference evidence="9 10" key="1">
    <citation type="submission" date="2018-06" db="EMBL/GenBank/DDBJ databases">
        <title>Genomic Encyclopedia of Type Strains, Phase IV (KMG-IV): sequencing the most valuable type-strain genomes for metagenomic binning, comparative biology and taxonomic classification.</title>
        <authorList>
            <person name="Goeker M."/>
        </authorList>
    </citation>
    <scope>NUCLEOTIDE SEQUENCE [LARGE SCALE GENOMIC DNA]</scope>
    <source>
        <strain evidence="9 10">DSM 24032</strain>
    </source>
</reference>
<dbReference type="PANTHER" id="PTHR30012">
    <property type="entry name" value="GENERAL SECRETION PATHWAY PROTEIN"/>
    <property type="match status" value="1"/>
</dbReference>
<organism evidence="9 10">
    <name type="scientific">Arenicella xantha</name>
    <dbReference type="NCBI Taxonomy" id="644221"/>
    <lineage>
        <taxon>Bacteria</taxon>
        <taxon>Pseudomonadati</taxon>
        <taxon>Pseudomonadota</taxon>
        <taxon>Gammaproteobacteria</taxon>
        <taxon>Arenicellales</taxon>
        <taxon>Arenicellaceae</taxon>
        <taxon>Arenicella</taxon>
    </lineage>
</organism>
<dbReference type="InParanoid" id="A0A395JHM0"/>
<gene>
    <name evidence="9" type="ORF">DFR28_10917</name>
</gene>
<keyword evidence="4 7" id="KW-0812">Transmembrane</keyword>
<keyword evidence="10" id="KW-1185">Reference proteome</keyword>
<keyword evidence="5 7" id="KW-1133">Transmembrane helix</keyword>
<comment type="subcellular location">
    <subcellularLocation>
        <location evidence="1">Cell membrane</location>
        <topology evidence="1">Multi-pass membrane protein</topology>
    </subcellularLocation>
</comment>
<evidence type="ECO:0000256" key="5">
    <source>
        <dbReference type="ARBA" id="ARBA00022989"/>
    </source>
</evidence>
<dbReference type="Pfam" id="PF00482">
    <property type="entry name" value="T2SSF"/>
    <property type="match status" value="2"/>
</dbReference>
<protein>
    <submittedName>
        <fullName evidence="9">General secretion pathway protein F</fullName>
    </submittedName>
</protein>
<dbReference type="InterPro" id="IPR042094">
    <property type="entry name" value="T2SS_GspF_sf"/>
</dbReference>
<feature type="domain" description="Type II secretion system protein GspF" evidence="8">
    <location>
        <begin position="211"/>
        <end position="329"/>
    </location>
</feature>
<dbReference type="PRINTS" id="PR00812">
    <property type="entry name" value="BCTERIALGSPF"/>
</dbReference>
<evidence type="ECO:0000256" key="1">
    <source>
        <dbReference type="ARBA" id="ARBA00004651"/>
    </source>
</evidence>
<feature type="transmembrane region" description="Helical" evidence="7">
    <location>
        <begin position="110"/>
        <end position="132"/>
    </location>
</feature>
<name>A0A395JHM0_9GAMM</name>
<proteinExistence type="inferred from homology"/>